<dbReference type="Proteomes" id="UP001152607">
    <property type="component" value="Unassembled WGS sequence"/>
</dbReference>
<comment type="catalytic activity">
    <reaction evidence="3">
        <text>a 5'-end (N(7)-methyl 5'-triphosphoguanosine)-ribonucleoside-ribonucleotide in mRNA + H2O = a (N(7)-methyl 5'-triphosphoguanosine)-nucleoside + a 5'-end phospho-ribonucleoside in mRNA + H(+)</text>
        <dbReference type="Rhea" id="RHEA:66928"/>
        <dbReference type="Rhea" id="RHEA-COMP:15692"/>
        <dbReference type="Rhea" id="RHEA-COMP:17313"/>
        <dbReference type="ChEBI" id="CHEBI:15377"/>
        <dbReference type="ChEBI" id="CHEBI:15378"/>
        <dbReference type="ChEBI" id="CHEBI:138282"/>
        <dbReference type="ChEBI" id="CHEBI:172876"/>
        <dbReference type="ChEBI" id="CHEBI:172877"/>
    </reaction>
    <physiologicalReaction direction="left-to-right" evidence="3">
        <dbReference type="Rhea" id="RHEA:66929"/>
    </physiologicalReaction>
</comment>
<name>A0A9W4XQH1_9PLEO</name>
<organism evidence="10 11">
    <name type="scientific">Periconia digitata</name>
    <dbReference type="NCBI Taxonomy" id="1303443"/>
    <lineage>
        <taxon>Eukaryota</taxon>
        <taxon>Fungi</taxon>
        <taxon>Dikarya</taxon>
        <taxon>Ascomycota</taxon>
        <taxon>Pezizomycotina</taxon>
        <taxon>Dothideomycetes</taxon>
        <taxon>Pleosporomycetidae</taxon>
        <taxon>Pleosporales</taxon>
        <taxon>Massarineae</taxon>
        <taxon>Periconiaceae</taxon>
        <taxon>Periconia</taxon>
    </lineage>
</organism>
<protein>
    <recommendedName>
        <fullName evidence="7">Decapping nuclease</fullName>
        <ecNumber evidence="7">3.6.1.-</ecNumber>
    </recommendedName>
</protein>
<accession>A0A9W4XQH1</accession>
<dbReference type="GO" id="GO:0000166">
    <property type="term" value="F:nucleotide binding"/>
    <property type="evidence" value="ECO:0007669"/>
    <property type="project" value="UniProtKB-KW"/>
</dbReference>
<dbReference type="Pfam" id="PF08652">
    <property type="entry name" value="RAI1"/>
    <property type="match status" value="1"/>
</dbReference>
<comment type="cofactor">
    <cofactor evidence="1 7">
        <name>a divalent metal cation</name>
        <dbReference type="ChEBI" id="CHEBI:60240"/>
    </cofactor>
</comment>
<comment type="catalytic activity">
    <reaction evidence="6">
        <text>a 5'-end NAD(+)-phospho-ribonucleoside in mRNA + H2O = a 5'-end phospho-ribonucleoside in mRNA + NAD(+) + H(+)</text>
        <dbReference type="Rhea" id="RHEA:60880"/>
        <dbReference type="Rhea" id="RHEA-COMP:15692"/>
        <dbReference type="Rhea" id="RHEA-COMP:15698"/>
        <dbReference type="ChEBI" id="CHEBI:15377"/>
        <dbReference type="ChEBI" id="CHEBI:15378"/>
        <dbReference type="ChEBI" id="CHEBI:57540"/>
        <dbReference type="ChEBI" id="CHEBI:138282"/>
        <dbReference type="ChEBI" id="CHEBI:144029"/>
    </reaction>
    <physiologicalReaction direction="left-to-right" evidence="6">
        <dbReference type="Rhea" id="RHEA:60881"/>
    </physiologicalReaction>
</comment>
<keyword evidence="11" id="KW-1185">Reference proteome</keyword>
<dbReference type="GO" id="GO:0005634">
    <property type="term" value="C:nucleus"/>
    <property type="evidence" value="ECO:0007669"/>
    <property type="project" value="UniProtKB-SubCell"/>
</dbReference>
<keyword evidence="7" id="KW-0378">Hydrolase</keyword>
<dbReference type="AlphaFoldDB" id="A0A9W4XQH1"/>
<dbReference type="EMBL" id="CAOQHR010000004">
    <property type="protein sequence ID" value="CAI6333711.1"/>
    <property type="molecule type" value="Genomic_DNA"/>
</dbReference>
<keyword evidence="7" id="KW-0694">RNA-binding</keyword>
<keyword evidence="7" id="KW-0540">Nuclease</keyword>
<dbReference type="GO" id="GO:0000956">
    <property type="term" value="P:nuclear-transcribed mRNA catabolic process"/>
    <property type="evidence" value="ECO:0007669"/>
    <property type="project" value="TreeGrafter"/>
</dbReference>
<evidence type="ECO:0000256" key="1">
    <source>
        <dbReference type="ARBA" id="ARBA00001968"/>
    </source>
</evidence>
<comment type="caution">
    <text evidence="10">The sequence shown here is derived from an EMBL/GenBank/DDBJ whole genome shotgun (WGS) entry which is preliminary data.</text>
</comment>
<reference evidence="10" key="1">
    <citation type="submission" date="2023-01" db="EMBL/GenBank/DDBJ databases">
        <authorList>
            <person name="Van Ghelder C."/>
            <person name="Rancurel C."/>
        </authorList>
    </citation>
    <scope>NUCLEOTIDE SEQUENCE</scope>
    <source>
        <strain evidence="10">CNCM I-4278</strain>
    </source>
</reference>
<feature type="region of interest" description="Disordered" evidence="8">
    <location>
        <begin position="1"/>
        <end position="79"/>
    </location>
</feature>
<evidence type="ECO:0000256" key="2">
    <source>
        <dbReference type="ARBA" id="ARBA00006562"/>
    </source>
</evidence>
<feature type="compositionally biased region" description="Pro residues" evidence="8">
    <location>
        <begin position="8"/>
        <end position="17"/>
    </location>
</feature>
<dbReference type="GO" id="GO:0110155">
    <property type="term" value="P:NAD-cap decapping"/>
    <property type="evidence" value="ECO:0007669"/>
    <property type="project" value="TreeGrafter"/>
</dbReference>
<dbReference type="EC" id="3.6.1.-" evidence="7"/>
<evidence type="ECO:0000256" key="6">
    <source>
        <dbReference type="ARBA" id="ARBA00048124"/>
    </source>
</evidence>
<evidence type="ECO:0000256" key="4">
    <source>
        <dbReference type="ARBA" id="ARBA00044692"/>
    </source>
</evidence>
<keyword evidence="7" id="KW-0547">Nucleotide-binding</keyword>
<evidence type="ECO:0000256" key="8">
    <source>
        <dbReference type="SAM" id="MobiDB-lite"/>
    </source>
</evidence>
<sequence length="464" mass="51922">MDQTSLPPSLPPKPPAPASRDDVEEEAAPPRKRPRTHATTRPAPPPSSMPSEPALPHADAAPPPQSEETPTPSYTPASEQVHRFPIQPLNRFQGPCASIKRPREVAHFSYDEKHEYRDDDSSISYYHPPDIGADLKEGFQDFNHYEDTTDPHLDSLLRALMRKEKKDGKKEVVDFVTWRGMMTKIMTAPSDMFAEFSMFATSRDGTIYIEEDFPGRAAQRAAEASRPPPRFQSPNQPDHKMMTYWGYKFEVLSLLPTPPPDTPETIIRNRPKAPVSNHAQHCSIIRTAFGPHSLLLGGEVDGLSGPKPPPESDHPIPWIELKTAEELPPRPAHRDILKFERKLLKFWAQSFLLGVPKVIVGYRSKQGILTGVQQLETGRLPGMVRRGTNCWDGNLCINFAAAFLAHLKTIVKGDGVYRIELKKKAGVIEVQEVVRKDCGDIVSKDFTEWRQELSGKDAQATEGA</sequence>
<keyword evidence="7" id="KW-0479">Metal-binding</keyword>
<dbReference type="OrthoDB" id="5853397at2759"/>
<feature type="compositionally biased region" description="Low complexity" evidence="8">
    <location>
        <begin position="49"/>
        <end position="79"/>
    </location>
</feature>
<evidence type="ECO:0000256" key="3">
    <source>
        <dbReference type="ARBA" id="ARBA00044676"/>
    </source>
</evidence>
<keyword evidence="7" id="KW-0539">Nucleus</keyword>
<dbReference type="GO" id="GO:0004518">
    <property type="term" value="F:nuclease activity"/>
    <property type="evidence" value="ECO:0007669"/>
    <property type="project" value="UniProtKB-KW"/>
</dbReference>
<dbReference type="GO" id="GO:0003723">
    <property type="term" value="F:RNA binding"/>
    <property type="evidence" value="ECO:0007669"/>
    <property type="project" value="UniProtKB-KW"/>
</dbReference>
<comment type="similarity">
    <text evidence="2 7">Belongs to the DXO/Dom3Z family.</text>
</comment>
<evidence type="ECO:0000256" key="5">
    <source>
        <dbReference type="ARBA" id="ARBA00046211"/>
    </source>
</evidence>
<dbReference type="GO" id="GO:0005829">
    <property type="term" value="C:cytosol"/>
    <property type="evidence" value="ECO:0007669"/>
    <property type="project" value="TreeGrafter"/>
</dbReference>
<comment type="subcellular location">
    <subcellularLocation>
        <location evidence="7">Nucleus</location>
    </subcellularLocation>
</comment>
<feature type="region of interest" description="Disordered" evidence="8">
    <location>
        <begin position="218"/>
        <end position="237"/>
    </location>
</feature>
<gene>
    <name evidence="10" type="ORF">PDIGIT_LOCUS6759</name>
</gene>
<dbReference type="InterPro" id="IPR039039">
    <property type="entry name" value="RAI1-like_fam"/>
</dbReference>
<dbReference type="InterPro" id="IPR013961">
    <property type="entry name" value="RAI1"/>
</dbReference>
<dbReference type="PANTHER" id="PTHR12395">
    <property type="entry name" value="DOM-3 RELATED"/>
    <property type="match status" value="1"/>
</dbReference>
<evidence type="ECO:0000313" key="11">
    <source>
        <dbReference type="Proteomes" id="UP001152607"/>
    </source>
</evidence>
<dbReference type="PANTHER" id="PTHR12395:SF9">
    <property type="entry name" value="DECAPPING AND EXORIBONUCLEASE PROTEIN"/>
    <property type="match status" value="1"/>
</dbReference>
<proteinExistence type="inferred from homology"/>
<dbReference type="GO" id="GO:0046872">
    <property type="term" value="F:metal ion binding"/>
    <property type="evidence" value="ECO:0007669"/>
    <property type="project" value="UniProtKB-KW"/>
</dbReference>
<comment type="catalytic activity">
    <reaction evidence="4">
        <text>a 5'-end triphospho-ribonucleoside in mRNA + H2O = a 5'-end phospho-ribonucleoside in mRNA + diphosphate + H(+)</text>
        <dbReference type="Rhea" id="RHEA:78683"/>
        <dbReference type="Rhea" id="RHEA-COMP:15692"/>
        <dbReference type="Rhea" id="RHEA-COMP:17164"/>
        <dbReference type="ChEBI" id="CHEBI:15377"/>
        <dbReference type="ChEBI" id="CHEBI:15378"/>
        <dbReference type="ChEBI" id="CHEBI:33019"/>
        <dbReference type="ChEBI" id="CHEBI:138282"/>
        <dbReference type="ChEBI" id="CHEBI:167618"/>
    </reaction>
    <physiologicalReaction direction="left-to-right" evidence="4">
        <dbReference type="Rhea" id="RHEA:78684"/>
    </physiologicalReaction>
</comment>
<evidence type="ECO:0000256" key="7">
    <source>
        <dbReference type="RuleBase" id="RU367113"/>
    </source>
</evidence>
<evidence type="ECO:0000259" key="9">
    <source>
        <dbReference type="Pfam" id="PF08652"/>
    </source>
</evidence>
<dbReference type="GO" id="GO:0034353">
    <property type="term" value="F:mRNA 5'-diphosphatase activity"/>
    <property type="evidence" value="ECO:0007669"/>
    <property type="project" value="TreeGrafter"/>
</dbReference>
<comment type="function">
    <text evidence="5">Decapping enzyme for NAD-capped RNAs: specifically hydrolyzes the nicotinamide adenine dinucleotide (NAD) cap from a subset of RNAs by removing the entire NAD moiety from the 5'-end of an NAD-capped RNA. The NAD-cap is present at the 5'-end of some RNAs and snoRNAs. In contrast to the canonical 5'-end N7 methylguanosine (m7G) cap, the NAD cap promotes mRNA decay. Also acts as a non-canonical decapping enzyme that removes the entire cap structure of m7G capped or incompletely capped RNAs. Has decapping activity toward incomplete 5'-end m7G cap mRNAs such as unmethylated 5'-end-capped RNA (cap0), while it has no activity toward 2'-O-ribose methylated m7G cap (cap1). Also possesses RNA 5'-pyrophosphohydrolase activity by hydrolyzing the 5'-end triphosphate to release pyrophosphates. Stimulates exoribonuclease activity of Rat1, allowing it to degrade RNAs with stable secondary structure more effectively.</text>
</comment>
<evidence type="ECO:0000313" key="10">
    <source>
        <dbReference type="EMBL" id="CAI6333711.1"/>
    </source>
</evidence>
<feature type="domain" description="RAI1-like" evidence="9">
    <location>
        <begin position="100"/>
        <end position="446"/>
    </location>
</feature>